<evidence type="ECO:0000313" key="6">
    <source>
        <dbReference type="Proteomes" id="UP001156666"/>
    </source>
</evidence>
<dbReference type="CDD" id="cd15482">
    <property type="entry name" value="Sialidase_non-viral"/>
    <property type="match status" value="1"/>
</dbReference>
<dbReference type="PANTHER" id="PTHR10628">
    <property type="entry name" value="SIALIDASE"/>
    <property type="match status" value="1"/>
</dbReference>
<evidence type="ECO:0000313" key="5">
    <source>
        <dbReference type="EMBL" id="GLR15564.1"/>
    </source>
</evidence>
<reference evidence="5" key="2">
    <citation type="submission" date="2023-01" db="EMBL/GenBank/DDBJ databases">
        <title>Draft genome sequence of Portibacter lacus strain NBRC 108769.</title>
        <authorList>
            <person name="Sun Q."/>
            <person name="Mori K."/>
        </authorList>
    </citation>
    <scope>NUCLEOTIDE SEQUENCE</scope>
    <source>
        <strain evidence="5">NBRC 108769</strain>
    </source>
</reference>
<evidence type="ECO:0000256" key="1">
    <source>
        <dbReference type="ARBA" id="ARBA00000427"/>
    </source>
</evidence>
<dbReference type="Proteomes" id="UP001156666">
    <property type="component" value="Unassembled WGS sequence"/>
</dbReference>
<proteinExistence type="inferred from homology"/>
<evidence type="ECO:0000256" key="2">
    <source>
        <dbReference type="ARBA" id="ARBA00009348"/>
    </source>
</evidence>
<comment type="catalytic activity">
    <reaction evidence="1">
        <text>Hydrolysis of alpha-(2-&gt;3)-, alpha-(2-&gt;6)-, alpha-(2-&gt;8)- glycosidic linkages of terminal sialic acid residues in oligosaccharides, glycoproteins, glycolipids, colominic acid and synthetic substrates.</text>
        <dbReference type="EC" id="3.2.1.18"/>
    </reaction>
</comment>
<dbReference type="EC" id="3.2.1.18" evidence="3"/>
<comment type="similarity">
    <text evidence="2">Belongs to the glycosyl hydrolase 33 family.</text>
</comment>
<sequence length="372" mass="41494">MIFALNGNTQSIQTIDSIALFSKNIDGYDTYRIPAIVTAGDGTLLAFCEGRKDGQGDAGNIDILLKRSSDNGKTWSDQVVIWDDGTNTCGNPCPVVDEVTGEIHLLLTHNIGSDHETDIIRKTAESTRTVWVMKSKDNGKSWDKPREITSTTKKKDWGWYATGPGNGIQLKYGPHKGRLVIPCDHSFDDPKGKVRNGPYEYGSHIIYSDDHGLTWQLGGTIKPKVNECQVIEKNDGNGTMLMNMRSYGYSNRRTHSTSYDGGLSWTAPITVEELVEPVCQASFIRYSWKDNHNESLLMFLNPATSGGRRNLSFRMSYDEGKSWPFIRTIFPGPSAYSSITKMDDGNMALFYEGGVKSPYENIIFQSIKILNK</sequence>
<evidence type="ECO:0000259" key="4">
    <source>
        <dbReference type="Pfam" id="PF13088"/>
    </source>
</evidence>
<dbReference type="GO" id="GO:0004308">
    <property type="term" value="F:exo-alpha-sialidase activity"/>
    <property type="evidence" value="ECO:0007669"/>
    <property type="project" value="UniProtKB-EC"/>
</dbReference>
<comment type="caution">
    <text evidence="5">The sequence shown here is derived from an EMBL/GenBank/DDBJ whole genome shotgun (WGS) entry which is preliminary data.</text>
</comment>
<dbReference type="PANTHER" id="PTHR10628:SF30">
    <property type="entry name" value="EXO-ALPHA-SIALIDASE"/>
    <property type="match status" value="1"/>
</dbReference>
<dbReference type="EMBL" id="BSOH01000001">
    <property type="protein sequence ID" value="GLR15564.1"/>
    <property type="molecule type" value="Genomic_DNA"/>
</dbReference>
<keyword evidence="6" id="KW-1185">Reference proteome</keyword>
<dbReference type="GO" id="GO:0006689">
    <property type="term" value="P:ganglioside catabolic process"/>
    <property type="evidence" value="ECO:0007669"/>
    <property type="project" value="TreeGrafter"/>
</dbReference>
<dbReference type="Gene3D" id="2.120.10.10">
    <property type="match status" value="1"/>
</dbReference>
<evidence type="ECO:0000256" key="3">
    <source>
        <dbReference type="ARBA" id="ARBA00012733"/>
    </source>
</evidence>
<organism evidence="5 6">
    <name type="scientific">Portibacter lacus</name>
    <dbReference type="NCBI Taxonomy" id="1099794"/>
    <lineage>
        <taxon>Bacteria</taxon>
        <taxon>Pseudomonadati</taxon>
        <taxon>Bacteroidota</taxon>
        <taxon>Saprospiria</taxon>
        <taxon>Saprospirales</taxon>
        <taxon>Haliscomenobacteraceae</taxon>
        <taxon>Portibacter</taxon>
    </lineage>
</organism>
<dbReference type="AlphaFoldDB" id="A0AA37SM36"/>
<name>A0AA37SM36_9BACT</name>
<dbReference type="InterPro" id="IPR036278">
    <property type="entry name" value="Sialidase_sf"/>
</dbReference>
<dbReference type="InterPro" id="IPR026856">
    <property type="entry name" value="Sialidase_fam"/>
</dbReference>
<accession>A0AA37SM36</accession>
<protein>
    <recommendedName>
        <fullName evidence="3">exo-alpha-sialidase</fullName>
        <ecNumber evidence="3">3.2.1.18</ecNumber>
    </recommendedName>
</protein>
<dbReference type="InterPro" id="IPR011040">
    <property type="entry name" value="Sialidase"/>
</dbReference>
<dbReference type="GO" id="GO:0016020">
    <property type="term" value="C:membrane"/>
    <property type="evidence" value="ECO:0007669"/>
    <property type="project" value="TreeGrafter"/>
</dbReference>
<dbReference type="Pfam" id="PF13088">
    <property type="entry name" value="BNR_2"/>
    <property type="match status" value="1"/>
</dbReference>
<dbReference type="GO" id="GO:0009313">
    <property type="term" value="P:oligosaccharide catabolic process"/>
    <property type="evidence" value="ECO:0007669"/>
    <property type="project" value="TreeGrafter"/>
</dbReference>
<feature type="domain" description="Sialidase" evidence="4">
    <location>
        <begin position="42"/>
        <end position="347"/>
    </location>
</feature>
<dbReference type="GO" id="GO:0005737">
    <property type="term" value="C:cytoplasm"/>
    <property type="evidence" value="ECO:0007669"/>
    <property type="project" value="TreeGrafter"/>
</dbReference>
<reference evidence="5" key="1">
    <citation type="journal article" date="2014" name="Int. J. Syst. Evol. Microbiol.">
        <title>Complete genome sequence of Corynebacterium casei LMG S-19264T (=DSM 44701T), isolated from a smear-ripened cheese.</title>
        <authorList>
            <consortium name="US DOE Joint Genome Institute (JGI-PGF)"/>
            <person name="Walter F."/>
            <person name="Albersmeier A."/>
            <person name="Kalinowski J."/>
            <person name="Ruckert C."/>
        </authorList>
    </citation>
    <scope>NUCLEOTIDE SEQUENCE</scope>
    <source>
        <strain evidence="5">NBRC 108769</strain>
    </source>
</reference>
<gene>
    <name evidence="5" type="ORF">GCM10007940_01790</name>
</gene>
<dbReference type="SUPFAM" id="SSF50939">
    <property type="entry name" value="Sialidases"/>
    <property type="match status" value="1"/>
</dbReference>